<name>A0A7J5DSW4_NOCSI</name>
<dbReference type="AlphaFoldDB" id="A0A7J5DSW4"/>
<dbReference type="Proteomes" id="UP000449906">
    <property type="component" value="Unassembled WGS sequence"/>
</dbReference>
<reference evidence="1 2" key="1">
    <citation type="submission" date="2019-09" db="EMBL/GenBank/DDBJ databases">
        <title>Pimelobacter sp. isolated from Paulinella.</title>
        <authorList>
            <person name="Jeong S.E."/>
        </authorList>
    </citation>
    <scope>NUCLEOTIDE SEQUENCE [LARGE SCALE GENOMIC DNA]</scope>
    <source>
        <strain evidence="1 2">Pch-N</strain>
    </source>
</reference>
<gene>
    <name evidence="1" type="ORF">F9L07_25275</name>
</gene>
<accession>A0A7J5DSW4</accession>
<evidence type="ECO:0000313" key="1">
    <source>
        <dbReference type="EMBL" id="KAB2807984.1"/>
    </source>
</evidence>
<dbReference type="RefSeq" id="WP_151582464.1">
    <property type="nucleotide sequence ID" value="NZ_WBVM01000004.1"/>
</dbReference>
<evidence type="ECO:0000313" key="2">
    <source>
        <dbReference type="Proteomes" id="UP000449906"/>
    </source>
</evidence>
<protein>
    <submittedName>
        <fullName evidence="1">Uncharacterized protein</fullName>
    </submittedName>
</protein>
<dbReference type="EMBL" id="WBVM01000004">
    <property type="protein sequence ID" value="KAB2807984.1"/>
    <property type="molecule type" value="Genomic_DNA"/>
</dbReference>
<sequence>MTESTPYERPTATVPLFLGDDLQRIEELRADLYEAAAASVPTTRLLSETEPAGAEELKAKAEAHDAFVREATERARKVVIQALPRRKKRELEAKHPARMVTQKVPDPDAGEGAEREVEVVHADDTKGFNFETMADDLVPLSIAPGQFTSDAARDAFIDDLSDPHFNAVYNAAIRLNTEDGGIPKAEASSLVARIISAISTSPEPSD</sequence>
<organism evidence="1 2">
    <name type="scientific">Nocardioides simplex</name>
    <name type="common">Arthrobacter simplex</name>
    <dbReference type="NCBI Taxonomy" id="2045"/>
    <lineage>
        <taxon>Bacteria</taxon>
        <taxon>Bacillati</taxon>
        <taxon>Actinomycetota</taxon>
        <taxon>Actinomycetes</taxon>
        <taxon>Propionibacteriales</taxon>
        <taxon>Nocardioidaceae</taxon>
        <taxon>Pimelobacter</taxon>
    </lineage>
</organism>
<comment type="caution">
    <text evidence="1">The sequence shown here is derived from an EMBL/GenBank/DDBJ whole genome shotgun (WGS) entry which is preliminary data.</text>
</comment>
<proteinExistence type="predicted"/>